<comment type="caution">
    <text evidence="1">The sequence shown here is derived from an EMBL/GenBank/DDBJ whole genome shotgun (WGS) entry which is preliminary data.</text>
</comment>
<dbReference type="OrthoDB" id="1302650at2759"/>
<name>A0A834H548_RHOSS</name>
<organism evidence="1 2">
    <name type="scientific">Rhododendron simsii</name>
    <name type="common">Sims's rhododendron</name>
    <dbReference type="NCBI Taxonomy" id="118357"/>
    <lineage>
        <taxon>Eukaryota</taxon>
        <taxon>Viridiplantae</taxon>
        <taxon>Streptophyta</taxon>
        <taxon>Embryophyta</taxon>
        <taxon>Tracheophyta</taxon>
        <taxon>Spermatophyta</taxon>
        <taxon>Magnoliopsida</taxon>
        <taxon>eudicotyledons</taxon>
        <taxon>Gunneridae</taxon>
        <taxon>Pentapetalae</taxon>
        <taxon>asterids</taxon>
        <taxon>Ericales</taxon>
        <taxon>Ericaceae</taxon>
        <taxon>Ericoideae</taxon>
        <taxon>Rhodoreae</taxon>
        <taxon>Rhododendron</taxon>
    </lineage>
</organism>
<dbReference type="AlphaFoldDB" id="A0A834H548"/>
<sequence>MNISNNNVKLMGSHLDRRQKRNFVPLRMNLEKVFYILEAKVVLKPLQPKFLNFIQKGGAYCRYHQVNGHFIRECEALKNVIQDLINQEKIDLAEFDHQAAATSWPVTS</sequence>
<evidence type="ECO:0000313" key="2">
    <source>
        <dbReference type="Proteomes" id="UP000626092"/>
    </source>
</evidence>
<evidence type="ECO:0000313" key="1">
    <source>
        <dbReference type="EMBL" id="KAF7144893.1"/>
    </source>
</evidence>
<dbReference type="EMBL" id="WJXA01000004">
    <property type="protein sequence ID" value="KAF7144893.1"/>
    <property type="molecule type" value="Genomic_DNA"/>
</dbReference>
<proteinExistence type="predicted"/>
<keyword evidence="2" id="KW-1185">Reference proteome</keyword>
<reference evidence="1" key="1">
    <citation type="submission" date="2019-11" db="EMBL/GenBank/DDBJ databases">
        <authorList>
            <person name="Liu Y."/>
            <person name="Hou J."/>
            <person name="Li T.-Q."/>
            <person name="Guan C.-H."/>
            <person name="Wu X."/>
            <person name="Wu H.-Z."/>
            <person name="Ling F."/>
            <person name="Zhang R."/>
            <person name="Shi X.-G."/>
            <person name="Ren J.-P."/>
            <person name="Chen E.-F."/>
            <person name="Sun J.-M."/>
        </authorList>
    </citation>
    <scope>NUCLEOTIDE SEQUENCE</scope>
    <source>
        <strain evidence="1">Adult_tree_wgs_1</strain>
        <tissue evidence="1">Leaves</tissue>
    </source>
</reference>
<gene>
    <name evidence="1" type="ORF">RHSIM_Rhsim04G0134600</name>
</gene>
<dbReference type="Proteomes" id="UP000626092">
    <property type="component" value="Unassembled WGS sequence"/>
</dbReference>
<accession>A0A834H548</accession>
<protein>
    <submittedName>
        <fullName evidence="1">Uncharacterized protein</fullName>
    </submittedName>
</protein>